<feature type="transmembrane region" description="Helical" evidence="1">
    <location>
        <begin position="130"/>
        <end position="155"/>
    </location>
</feature>
<reference evidence="4" key="1">
    <citation type="submission" date="2016-03" db="EMBL/GenBank/DDBJ databases">
        <authorList>
            <person name="Ploux O."/>
        </authorList>
    </citation>
    <scope>NUCLEOTIDE SEQUENCE [LARGE SCALE GENOMIC DNA]</scope>
    <source>
        <strain evidence="4">UK7</strain>
    </source>
</reference>
<comment type="caution">
    <text evidence="3">The sequence shown here is derived from an EMBL/GenBank/DDBJ whole genome shotgun (WGS) entry which is preliminary data.</text>
</comment>
<feature type="signal peptide" evidence="2">
    <location>
        <begin position="1"/>
        <end position="22"/>
    </location>
</feature>
<dbReference type="AlphaFoldDB" id="A0A1E1K092"/>
<feature type="transmembrane region" description="Helical" evidence="1">
    <location>
        <begin position="32"/>
        <end position="53"/>
    </location>
</feature>
<gene>
    <name evidence="3" type="ORF">RCO7_07048</name>
</gene>
<keyword evidence="1" id="KW-1133">Transmembrane helix</keyword>
<dbReference type="EMBL" id="FJUW01000004">
    <property type="protein sequence ID" value="CZS91528.1"/>
    <property type="molecule type" value="Genomic_DNA"/>
</dbReference>
<feature type="transmembrane region" description="Helical" evidence="1">
    <location>
        <begin position="65"/>
        <end position="84"/>
    </location>
</feature>
<evidence type="ECO:0000256" key="1">
    <source>
        <dbReference type="SAM" id="Phobius"/>
    </source>
</evidence>
<evidence type="ECO:0000313" key="4">
    <source>
        <dbReference type="Proteomes" id="UP000178129"/>
    </source>
</evidence>
<keyword evidence="1" id="KW-0812">Transmembrane</keyword>
<evidence type="ECO:0000256" key="2">
    <source>
        <dbReference type="SAM" id="SignalP"/>
    </source>
</evidence>
<keyword evidence="1" id="KW-0472">Membrane</keyword>
<dbReference type="PANTHER" id="PTHR37451:SF4">
    <property type="entry name" value="MARVEL DOMAIN-CONTAINING PROTEIN"/>
    <property type="match status" value="1"/>
</dbReference>
<accession>A0A1E1K092</accession>
<dbReference type="PANTHER" id="PTHR37451">
    <property type="entry name" value="MARVEL DOMAIN"/>
    <property type="match status" value="1"/>
</dbReference>
<evidence type="ECO:0008006" key="5">
    <source>
        <dbReference type="Google" id="ProtNLM"/>
    </source>
</evidence>
<evidence type="ECO:0000313" key="3">
    <source>
        <dbReference type="EMBL" id="CZS91528.1"/>
    </source>
</evidence>
<organism evidence="3 4">
    <name type="scientific">Rhynchosporium graminicola</name>
    <dbReference type="NCBI Taxonomy" id="2792576"/>
    <lineage>
        <taxon>Eukaryota</taxon>
        <taxon>Fungi</taxon>
        <taxon>Dikarya</taxon>
        <taxon>Ascomycota</taxon>
        <taxon>Pezizomycotina</taxon>
        <taxon>Leotiomycetes</taxon>
        <taxon>Helotiales</taxon>
        <taxon>Ploettnerulaceae</taxon>
        <taxon>Rhynchosporium</taxon>
    </lineage>
</organism>
<protein>
    <recommendedName>
        <fullName evidence="5">MARVEL domain-containing protein</fullName>
    </recommendedName>
</protein>
<sequence>MQLVFAFTIFCLSIFMRVEISAKGPHWGGWESGLPILIGTSAITCGVLIYIIIATYATPRAYNYWAILVLELVFLGLWSLGFLLSFSSQFKTFPGCIHVFVLRQGDYVEIEDCTDHTGDPAYMAAANARWAAMGFSGSLLLLWFVSFIVVTVGIARHRKRGSHSKVMV</sequence>
<dbReference type="InParanoid" id="A0A1E1K092"/>
<name>A0A1E1K092_9HELO</name>
<keyword evidence="4" id="KW-1185">Reference proteome</keyword>
<feature type="chain" id="PRO_5009445446" description="MARVEL domain-containing protein" evidence="2">
    <location>
        <begin position="23"/>
        <end position="168"/>
    </location>
</feature>
<proteinExistence type="predicted"/>
<keyword evidence="2" id="KW-0732">Signal</keyword>
<dbReference type="Proteomes" id="UP000178129">
    <property type="component" value="Unassembled WGS sequence"/>
</dbReference>